<gene>
    <name evidence="1" type="ORF">UJA718_LOCUS44300</name>
</gene>
<comment type="caution">
    <text evidence="1">The sequence shown here is derived from an EMBL/GenBank/DDBJ whole genome shotgun (WGS) entry which is preliminary data.</text>
</comment>
<evidence type="ECO:0000313" key="2">
    <source>
        <dbReference type="Proteomes" id="UP000663873"/>
    </source>
</evidence>
<keyword evidence="2" id="KW-1185">Reference proteome</keyword>
<evidence type="ECO:0000313" key="1">
    <source>
        <dbReference type="EMBL" id="CAF4871357.1"/>
    </source>
</evidence>
<reference evidence="1" key="1">
    <citation type="submission" date="2021-02" db="EMBL/GenBank/DDBJ databases">
        <authorList>
            <person name="Nowell W R."/>
        </authorList>
    </citation>
    <scope>NUCLEOTIDE SEQUENCE</scope>
</reference>
<dbReference type="AlphaFoldDB" id="A0A821TAL0"/>
<dbReference type="Proteomes" id="UP000663873">
    <property type="component" value="Unassembled WGS sequence"/>
</dbReference>
<feature type="non-terminal residue" evidence="1">
    <location>
        <position position="1"/>
    </location>
</feature>
<dbReference type="EMBL" id="CAJOBP010067465">
    <property type="protein sequence ID" value="CAF4871357.1"/>
    <property type="molecule type" value="Genomic_DNA"/>
</dbReference>
<sequence>VDRNQNKDITTRFDDILEPAKTYQRQSNEQARQSFITTETAKEVAKVIREKKYFVDPEDVKEKLEKARYDIESSVDNLREDIKQKTDFYQTS</sequence>
<organism evidence="1 2">
    <name type="scientific">Rotaria socialis</name>
    <dbReference type="NCBI Taxonomy" id="392032"/>
    <lineage>
        <taxon>Eukaryota</taxon>
        <taxon>Metazoa</taxon>
        <taxon>Spiralia</taxon>
        <taxon>Gnathifera</taxon>
        <taxon>Rotifera</taxon>
        <taxon>Eurotatoria</taxon>
        <taxon>Bdelloidea</taxon>
        <taxon>Philodinida</taxon>
        <taxon>Philodinidae</taxon>
        <taxon>Rotaria</taxon>
    </lineage>
</organism>
<name>A0A821TAL0_9BILA</name>
<accession>A0A821TAL0</accession>
<feature type="non-terminal residue" evidence="1">
    <location>
        <position position="92"/>
    </location>
</feature>
<protein>
    <submittedName>
        <fullName evidence="1">Uncharacterized protein</fullName>
    </submittedName>
</protein>
<proteinExistence type="predicted"/>